<sequence>MIRDHSPRRASAALAAVLTERARSRCRSRLARFLALGVLLVGGLASTSAAAWEQENEVPVNQGGVLIVHDHGPVPRGSIAGCDLLTLEDPTHAKVEMDVDPEPHLIGVYAVFAPGDSVLLAGVTFGIHFPETVSIIASGACSNNGVLIVPPDWPSDRQGVASAVLPPQTSSVVPIYWFYILANEPGFFELTPHPVPRHGGAFGSGDPAPRLTPITGYGRLGIGSRGKLPQAGVYASRGICCLDKCQWLSPLECDWFTGLWLGSDTDCSSDPCDPDGLAGACCIGDDCELRTRIDCITAGGRFFGEGKSCEEIDCLEEIGGR</sequence>
<proteinExistence type="predicted"/>
<reference evidence="2" key="1">
    <citation type="submission" date="2020-04" db="EMBL/GenBank/DDBJ databases">
        <authorList>
            <person name="Zhang T."/>
        </authorList>
    </citation>
    <scope>NUCLEOTIDE SEQUENCE</scope>
    <source>
        <strain evidence="2">HKST-UBA01</strain>
    </source>
</reference>
<evidence type="ECO:0000313" key="3">
    <source>
        <dbReference type="Proteomes" id="UP000697710"/>
    </source>
</evidence>
<gene>
    <name evidence="2" type="ORF">KC729_01180</name>
</gene>
<name>A0A956RMC1_UNCEI</name>
<accession>A0A956RMC1</accession>
<evidence type="ECO:0000313" key="2">
    <source>
        <dbReference type="EMBL" id="MCA9726266.1"/>
    </source>
</evidence>
<keyword evidence="1" id="KW-0812">Transmembrane</keyword>
<comment type="caution">
    <text evidence="2">The sequence shown here is derived from an EMBL/GenBank/DDBJ whole genome shotgun (WGS) entry which is preliminary data.</text>
</comment>
<dbReference type="EMBL" id="JAGQHR010000014">
    <property type="protein sequence ID" value="MCA9726266.1"/>
    <property type="molecule type" value="Genomic_DNA"/>
</dbReference>
<keyword evidence="1" id="KW-0472">Membrane</keyword>
<protein>
    <submittedName>
        <fullName evidence="2">Uncharacterized protein</fullName>
    </submittedName>
</protein>
<dbReference type="AlphaFoldDB" id="A0A956RMC1"/>
<dbReference type="Proteomes" id="UP000697710">
    <property type="component" value="Unassembled WGS sequence"/>
</dbReference>
<organism evidence="2 3">
    <name type="scientific">Eiseniibacteriota bacterium</name>
    <dbReference type="NCBI Taxonomy" id="2212470"/>
    <lineage>
        <taxon>Bacteria</taxon>
        <taxon>Candidatus Eiseniibacteriota</taxon>
    </lineage>
</organism>
<feature type="transmembrane region" description="Helical" evidence="1">
    <location>
        <begin position="30"/>
        <end position="52"/>
    </location>
</feature>
<reference evidence="2" key="2">
    <citation type="journal article" date="2021" name="Microbiome">
        <title>Successional dynamics and alternative stable states in a saline activated sludge microbial community over 9 years.</title>
        <authorList>
            <person name="Wang Y."/>
            <person name="Ye J."/>
            <person name="Ju F."/>
            <person name="Liu L."/>
            <person name="Boyd J.A."/>
            <person name="Deng Y."/>
            <person name="Parks D.H."/>
            <person name="Jiang X."/>
            <person name="Yin X."/>
            <person name="Woodcroft B.J."/>
            <person name="Tyson G.W."/>
            <person name="Hugenholtz P."/>
            <person name="Polz M.F."/>
            <person name="Zhang T."/>
        </authorList>
    </citation>
    <scope>NUCLEOTIDE SEQUENCE</scope>
    <source>
        <strain evidence="2">HKST-UBA01</strain>
    </source>
</reference>
<keyword evidence="1" id="KW-1133">Transmembrane helix</keyword>
<evidence type="ECO:0000256" key="1">
    <source>
        <dbReference type="SAM" id="Phobius"/>
    </source>
</evidence>